<feature type="compositionally biased region" description="Basic and acidic residues" evidence="2">
    <location>
        <begin position="86"/>
        <end position="96"/>
    </location>
</feature>
<keyword evidence="4" id="KW-1185">Reference proteome</keyword>
<proteinExistence type="predicted"/>
<dbReference type="RefSeq" id="WP_256617126.1">
    <property type="nucleotide sequence ID" value="NZ_JANIBK010000211.1"/>
</dbReference>
<organism evidence="3 4">
    <name type="scientific">Methylomonas rivi</name>
    <dbReference type="NCBI Taxonomy" id="2952226"/>
    <lineage>
        <taxon>Bacteria</taxon>
        <taxon>Pseudomonadati</taxon>
        <taxon>Pseudomonadota</taxon>
        <taxon>Gammaproteobacteria</taxon>
        <taxon>Methylococcales</taxon>
        <taxon>Methylococcaceae</taxon>
        <taxon>Methylomonas</taxon>
    </lineage>
</organism>
<accession>A0ABT1UB12</accession>
<evidence type="ECO:0000256" key="1">
    <source>
        <dbReference type="SAM" id="Coils"/>
    </source>
</evidence>
<name>A0ABT1UB12_9GAMM</name>
<comment type="caution">
    <text evidence="3">The sequence shown here is derived from an EMBL/GenBank/DDBJ whole genome shotgun (WGS) entry which is preliminary data.</text>
</comment>
<evidence type="ECO:0000313" key="4">
    <source>
        <dbReference type="Proteomes" id="UP001524586"/>
    </source>
</evidence>
<evidence type="ECO:0000256" key="2">
    <source>
        <dbReference type="SAM" id="MobiDB-lite"/>
    </source>
</evidence>
<feature type="region of interest" description="Disordered" evidence="2">
    <location>
        <begin position="76"/>
        <end position="96"/>
    </location>
</feature>
<reference evidence="3 4" key="1">
    <citation type="submission" date="2022-07" db="EMBL/GenBank/DDBJ databases">
        <title>Methylomonas rivi sp. nov., Methylomonas rosea sp. nov., Methylomonas aureus sp. nov. and Methylomonas subterranea sp. nov., four novel methanotrophs isolated from a freshwater creek and the deep terrestrial subsurface.</title>
        <authorList>
            <person name="Abin C."/>
            <person name="Sankaranarayanan K."/>
            <person name="Garner C."/>
            <person name="Sindelar R."/>
            <person name="Kotary K."/>
            <person name="Garner R."/>
            <person name="Barclay S."/>
            <person name="Lawson P."/>
            <person name="Krumholz L."/>
        </authorList>
    </citation>
    <scope>NUCLEOTIDE SEQUENCE [LARGE SCALE GENOMIC DNA]</scope>
    <source>
        <strain evidence="3 4">WSC-6</strain>
    </source>
</reference>
<protein>
    <recommendedName>
        <fullName evidence="5">SlyX protein</fullName>
    </recommendedName>
</protein>
<evidence type="ECO:0000313" key="3">
    <source>
        <dbReference type="EMBL" id="MCQ8130713.1"/>
    </source>
</evidence>
<feature type="coiled-coil region" evidence="1">
    <location>
        <begin position="31"/>
        <end position="65"/>
    </location>
</feature>
<dbReference type="Proteomes" id="UP001524586">
    <property type="component" value="Unassembled WGS sequence"/>
</dbReference>
<dbReference type="EMBL" id="JANIBK010000211">
    <property type="protein sequence ID" value="MCQ8130713.1"/>
    <property type="molecule type" value="Genomic_DNA"/>
</dbReference>
<gene>
    <name evidence="3" type="ORF">NP596_19825</name>
</gene>
<evidence type="ECO:0008006" key="5">
    <source>
        <dbReference type="Google" id="ProtNLM"/>
    </source>
</evidence>
<keyword evidence="1" id="KW-0175">Coiled coil</keyword>
<sequence length="96" mass="10986">MPSPSITEQALTEPVQPAPVYPSARYFQIHFEFLQQQLQQTLNLLESLQTQMRQLEQQTAHCKARQDIYAVPLQSLAAHQDSLSRPPRDSTKAGRR</sequence>